<keyword evidence="2" id="KW-0812">Transmembrane</keyword>
<dbReference type="PRINTS" id="PR00621">
    <property type="entry name" value="HISTONEH2B"/>
</dbReference>
<evidence type="ECO:0000313" key="5">
    <source>
        <dbReference type="Proteomes" id="UP000092460"/>
    </source>
</evidence>
<dbReference type="VEuPathDB" id="VectorBase:GPPI006716"/>
<reference evidence="4" key="2">
    <citation type="submission" date="2020-05" db="UniProtKB">
        <authorList>
            <consortium name="EnsemblMetazoa"/>
        </authorList>
    </citation>
    <scope>IDENTIFICATION</scope>
    <source>
        <strain evidence="4">IAEA</strain>
    </source>
</reference>
<evidence type="ECO:0000313" key="4">
    <source>
        <dbReference type="EnsemblMetazoa" id="GPPI006716-PA"/>
    </source>
</evidence>
<dbReference type="Gene3D" id="1.10.20.10">
    <property type="entry name" value="Histone, subunit A"/>
    <property type="match status" value="1"/>
</dbReference>
<dbReference type="InterPro" id="IPR007125">
    <property type="entry name" value="H2A/H2B/H3"/>
</dbReference>
<dbReference type="Pfam" id="PF00125">
    <property type="entry name" value="Histone"/>
    <property type="match status" value="1"/>
</dbReference>
<keyword evidence="5" id="KW-1185">Reference proteome</keyword>
<keyword evidence="2" id="KW-1133">Transmembrane helix</keyword>
<feature type="transmembrane region" description="Helical" evidence="2">
    <location>
        <begin position="149"/>
        <end position="167"/>
    </location>
</feature>
<reference evidence="5" key="1">
    <citation type="submission" date="2015-01" db="EMBL/GenBank/DDBJ databases">
        <authorList>
            <person name="Aksoy S."/>
            <person name="Warren W."/>
            <person name="Wilson R.K."/>
        </authorList>
    </citation>
    <scope>NUCLEOTIDE SEQUENCE [LARGE SCALE GENOMIC DNA]</scope>
    <source>
        <strain evidence="5">IAEA</strain>
    </source>
</reference>
<dbReference type="GO" id="GO:0030527">
    <property type="term" value="F:structural constituent of chromatin"/>
    <property type="evidence" value="ECO:0007669"/>
    <property type="project" value="InterPro"/>
</dbReference>
<keyword evidence="2" id="KW-0472">Membrane</keyword>
<dbReference type="SMART" id="SM00427">
    <property type="entry name" value="H2B"/>
    <property type="match status" value="1"/>
</dbReference>
<accession>A0A1B0ASA1</accession>
<dbReference type="STRING" id="67801.A0A1B0ASA1"/>
<dbReference type="GO" id="GO:0000786">
    <property type="term" value="C:nucleosome"/>
    <property type="evidence" value="ECO:0007669"/>
    <property type="project" value="InterPro"/>
</dbReference>
<protein>
    <recommendedName>
        <fullName evidence="3">Core Histone H2A/H2B/H3 domain-containing protein</fullName>
    </recommendedName>
</protein>
<name>A0A1B0ASA1_9MUSC</name>
<dbReference type="SUPFAM" id="SSF47113">
    <property type="entry name" value="Histone-fold"/>
    <property type="match status" value="1"/>
</dbReference>
<feature type="domain" description="Core Histone H2A/H2B/H3" evidence="3">
    <location>
        <begin position="18"/>
        <end position="87"/>
    </location>
</feature>
<comment type="similarity">
    <text evidence="1">Belongs to the histone H2B family.</text>
</comment>
<dbReference type="InterPro" id="IPR009072">
    <property type="entry name" value="Histone-fold"/>
</dbReference>
<dbReference type="GO" id="GO:0046982">
    <property type="term" value="F:protein heterodimerization activity"/>
    <property type="evidence" value="ECO:0007669"/>
    <property type="project" value="InterPro"/>
</dbReference>
<dbReference type="Proteomes" id="UP000092460">
    <property type="component" value="Unassembled WGS sequence"/>
</dbReference>
<dbReference type="GO" id="GO:0003677">
    <property type="term" value="F:DNA binding"/>
    <property type="evidence" value="ECO:0007669"/>
    <property type="project" value="InterPro"/>
</dbReference>
<dbReference type="PANTHER" id="PTHR23428">
    <property type="entry name" value="HISTONE H2B"/>
    <property type="match status" value="1"/>
</dbReference>
<dbReference type="EnsemblMetazoa" id="GPPI006716-RA">
    <property type="protein sequence ID" value="GPPI006716-PA"/>
    <property type="gene ID" value="GPPI006716"/>
</dbReference>
<dbReference type="AlphaFoldDB" id="A0A1B0ASA1"/>
<proteinExistence type="inferred from homology"/>
<organism evidence="4 5">
    <name type="scientific">Glossina palpalis gambiensis</name>
    <dbReference type="NCBI Taxonomy" id="67801"/>
    <lineage>
        <taxon>Eukaryota</taxon>
        <taxon>Metazoa</taxon>
        <taxon>Ecdysozoa</taxon>
        <taxon>Arthropoda</taxon>
        <taxon>Hexapoda</taxon>
        <taxon>Insecta</taxon>
        <taxon>Pterygota</taxon>
        <taxon>Neoptera</taxon>
        <taxon>Endopterygota</taxon>
        <taxon>Diptera</taxon>
        <taxon>Brachycera</taxon>
        <taxon>Muscomorpha</taxon>
        <taxon>Hippoboscoidea</taxon>
        <taxon>Glossinidae</taxon>
        <taxon>Glossina</taxon>
    </lineage>
</organism>
<evidence type="ECO:0000256" key="1">
    <source>
        <dbReference type="ARBA" id="ARBA00006846"/>
    </source>
</evidence>
<sequence>MSSRISGKAIKTLINDEQKKLKSKKISAINIYKVLQQVHSYTGISSYMMSIMNGFVNDAFECITPEASRLAQNSKCSSITSREIQTTLLLFYDRQVNARVNEMHEVKMKKMGGETQSQFYFHFSKVLNIQPADDTALEVISFSSQFPLLLYRLYIFIYSFGVIFELCRYY</sequence>
<evidence type="ECO:0000256" key="2">
    <source>
        <dbReference type="SAM" id="Phobius"/>
    </source>
</evidence>
<evidence type="ECO:0000259" key="3">
    <source>
        <dbReference type="Pfam" id="PF00125"/>
    </source>
</evidence>
<dbReference type="EMBL" id="JXJN01002703">
    <property type="status" value="NOT_ANNOTATED_CDS"/>
    <property type="molecule type" value="Genomic_DNA"/>
</dbReference>
<dbReference type="InterPro" id="IPR000558">
    <property type="entry name" value="Histone_H2B"/>
</dbReference>